<dbReference type="KEGG" id="pno:SNOG_01350"/>
<organism evidence="1 2">
    <name type="scientific">Phaeosphaeria nodorum (strain SN15 / ATCC MYA-4574 / FGSC 10173)</name>
    <name type="common">Glume blotch fungus</name>
    <name type="synonym">Parastagonospora nodorum</name>
    <dbReference type="NCBI Taxonomy" id="321614"/>
    <lineage>
        <taxon>Eukaryota</taxon>
        <taxon>Fungi</taxon>
        <taxon>Dikarya</taxon>
        <taxon>Ascomycota</taxon>
        <taxon>Pezizomycotina</taxon>
        <taxon>Dothideomycetes</taxon>
        <taxon>Pleosporomycetidae</taxon>
        <taxon>Pleosporales</taxon>
        <taxon>Pleosporineae</taxon>
        <taxon>Phaeosphaeriaceae</taxon>
        <taxon>Parastagonospora</taxon>
    </lineage>
</organism>
<dbReference type="EMBL" id="CH445326">
    <property type="protein sequence ID" value="EAT90999.1"/>
    <property type="molecule type" value="Genomic_DNA"/>
</dbReference>
<protein>
    <submittedName>
        <fullName evidence="1">Uncharacterized protein</fullName>
    </submittedName>
</protein>
<evidence type="ECO:0000313" key="2">
    <source>
        <dbReference type="Proteomes" id="UP000001055"/>
    </source>
</evidence>
<dbReference type="GeneID" id="5968837"/>
<evidence type="ECO:0000313" key="1">
    <source>
        <dbReference type="EMBL" id="EAT90999.1"/>
    </source>
</evidence>
<proteinExistence type="predicted"/>
<dbReference type="AlphaFoldDB" id="Q0V3R4"/>
<sequence>MLQPGPSYLMEAIAQLLSEVVLGTGWATTHYNSPSASQSSK</sequence>
<dbReference type="RefSeq" id="XP_001791992.1">
    <property type="nucleotide sequence ID" value="XM_001791940.1"/>
</dbReference>
<gene>
    <name evidence="1" type="ORF">SNOG_01350</name>
</gene>
<dbReference type="Proteomes" id="UP000001055">
    <property type="component" value="Unassembled WGS sequence"/>
</dbReference>
<name>Q0V3R4_PHANO</name>
<accession>Q0V3R4</accession>
<dbReference type="InParanoid" id="Q0V3R4"/>
<reference evidence="2" key="1">
    <citation type="journal article" date="2007" name="Plant Cell">
        <title>Dothideomycete-plant interactions illuminated by genome sequencing and EST analysis of the wheat pathogen Stagonospora nodorum.</title>
        <authorList>
            <person name="Hane J.K."/>
            <person name="Lowe R.G."/>
            <person name="Solomon P.S."/>
            <person name="Tan K.C."/>
            <person name="Schoch C.L."/>
            <person name="Spatafora J.W."/>
            <person name="Crous P.W."/>
            <person name="Kodira C."/>
            <person name="Birren B.W."/>
            <person name="Galagan J.E."/>
            <person name="Torriani S.F."/>
            <person name="McDonald B.A."/>
            <person name="Oliver R.P."/>
        </authorList>
    </citation>
    <scope>NUCLEOTIDE SEQUENCE [LARGE SCALE GENOMIC DNA]</scope>
    <source>
        <strain evidence="2">SN15 / ATCC MYA-4574 / FGSC 10173</strain>
    </source>
</reference>